<organism evidence="12 13">
    <name type="scientific">Paenibacillus roseus</name>
    <dbReference type="NCBI Taxonomy" id="2798579"/>
    <lineage>
        <taxon>Bacteria</taxon>
        <taxon>Bacillati</taxon>
        <taxon>Bacillota</taxon>
        <taxon>Bacilli</taxon>
        <taxon>Bacillales</taxon>
        <taxon>Paenibacillaceae</taxon>
        <taxon>Paenibacillus</taxon>
    </lineage>
</organism>
<evidence type="ECO:0000259" key="11">
    <source>
        <dbReference type="PROSITE" id="PS50110"/>
    </source>
</evidence>
<dbReference type="SUPFAM" id="SSF46689">
    <property type="entry name" value="Homeodomain-like"/>
    <property type="match status" value="2"/>
</dbReference>
<dbReference type="GO" id="GO:0003700">
    <property type="term" value="F:DNA-binding transcription factor activity"/>
    <property type="evidence" value="ECO:0007669"/>
    <property type="project" value="InterPro"/>
</dbReference>
<feature type="modified residue" description="4-aspartylphosphate" evidence="8">
    <location>
        <position position="55"/>
    </location>
</feature>
<dbReference type="PROSITE" id="PS01124">
    <property type="entry name" value="HTH_ARAC_FAMILY_2"/>
    <property type="match status" value="1"/>
</dbReference>
<dbReference type="InterPro" id="IPR009057">
    <property type="entry name" value="Homeodomain-like_sf"/>
</dbReference>
<dbReference type="CDD" id="cd17536">
    <property type="entry name" value="REC_YesN-like"/>
    <property type="match status" value="1"/>
</dbReference>
<dbReference type="EMBL" id="JAELUP010000103">
    <property type="protein sequence ID" value="MBJ6363230.1"/>
    <property type="molecule type" value="Genomic_DNA"/>
</dbReference>
<dbReference type="SMART" id="SM00448">
    <property type="entry name" value="REC"/>
    <property type="match status" value="1"/>
</dbReference>
<evidence type="ECO:0000256" key="6">
    <source>
        <dbReference type="ARBA" id="ARBA00023125"/>
    </source>
</evidence>
<name>A0A934JAE9_9BACL</name>
<keyword evidence="13" id="KW-1185">Reference proteome</keyword>
<comment type="subcellular location">
    <subcellularLocation>
        <location evidence="1">Cytoplasm</location>
    </subcellularLocation>
</comment>
<dbReference type="AlphaFoldDB" id="A0A934JAE9"/>
<dbReference type="GO" id="GO:0000160">
    <property type="term" value="P:phosphorelay signal transduction system"/>
    <property type="evidence" value="ECO:0007669"/>
    <property type="project" value="UniProtKB-KW"/>
</dbReference>
<dbReference type="Proteomes" id="UP000640274">
    <property type="component" value="Unassembled WGS sequence"/>
</dbReference>
<accession>A0A934JAE9</accession>
<evidence type="ECO:0000256" key="5">
    <source>
        <dbReference type="ARBA" id="ARBA00023015"/>
    </source>
</evidence>
<gene>
    <name evidence="12" type="ORF">JFN88_18675</name>
</gene>
<dbReference type="InterPro" id="IPR011006">
    <property type="entry name" value="CheY-like_superfamily"/>
</dbReference>
<sequence>MYKVLLVDDEILDLKGMQTFIPWEELGMEVVAAVSSGFAASELLEGQPVDILVTDVHMPNMSGLELARKALDTNEKLKIIFVSGYQDFHYVKQALYLNACSYVLKPMDDNELIESLKKLRDELDEQRKRQETEQQYRRMVPLIKNEYLVQLLEGVLNSEALEVLLEEYKLNETNWPVRVVIAERDDWKIKRGAEDVMDEAKMSGVFWNTLSSVCRRLGIQQYCRLNDKRLGLLLESAVKPEYLHEVLSREFAETPAPVTVTLGVGDQVTGVLFLKESYRQAKAALDYKMFNGKGSIIHYQQAQTARMKDVQNLDIQLDSLFEAMTNYDLVRIHDELHKLYGLAVTMRSKYTIQNFTIFLLMKLDAYLQKMNEDLFQLLNIDIHSLDVVLQYETIGEIHAWLQYQVYELSEILHSKKQKKNWKLVRDIVNDVKQRLHENISLKDIAEQYSFSPNYLGQIFKEEMNTNFSDYITTLRMEKAGDLLLHTNLKVYEIANMIGYRYLPYFSRQFKDYYAKTPLEYRRKL</sequence>
<comment type="caution">
    <text evidence="12">The sequence shown here is derived from an EMBL/GenBank/DDBJ whole genome shotgun (WGS) entry which is preliminary data.</text>
</comment>
<feature type="domain" description="HTH araC/xylS-type" evidence="10">
    <location>
        <begin position="425"/>
        <end position="523"/>
    </location>
</feature>
<dbReference type="SMART" id="SM00342">
    <property type="entry name" value="HTH_ARAC"/>
    <property type="match status" value="1"/>
</dbReference>
<keyword evidence="7" id="KW-0804">Transcription</keyword>
<reference evidence="12" key="1">
    <citation type="submission" date="2020-12" db="EMBL/GenBank/DDBJ databases">
        <authorList>
            <person name="Huq M.A."/>
        </authorList>
    </citation>
    <scope>NUCLEOTIDE SEQUENCE</scope>
    <source>
        <strain evidence="12">MAHUQ-46</strain>
    </source>
</reference>
<evidence type="ECO:0000256" key="9">
    <source>
        <dbReference type="SAM" id="Coils"/>
    </source>
</evidence>
<evidence type="ECO:0000256" key="2">
    <source>
        <dbReference type="ARBA" id="ARBA00022490"/>
    </source>
</evidence>
<keyword evidence="3 8" id="KW-0597">Phosphoprotein</keyword>
<dbReference type="Pfam" id="PF12833">
    <property type="entry name" value="HTH_18"/>
    <property type="match status" value="1"/>
</dbReference>
<evidence type="ECO:0000256" key="8">
    <source>
        <dbReference type="PROSITE-ProRule" id="PRU00169"/>
    </source>
</evidence>
<dbReference type="Pfam" id="PF17853">
    <property type="entry name" value="GGDEF_2"/>
    <property type="match status" value="1"/>
</dbReference>
<dbReference type="InterPro" id="IPR001789">
    <property type="entry name" value="Sig_transdc_resp-reg_receiver"/>
</dbReference>
<keyword evidence="4" id="KW-0902">Two-component regulatory system</keyword>
<dbReference type="PROSITE" id="PS50110">
    <property type="entry name" value="RESPONSE_REGULATORY"/>
    <property type="match status" value="1"/>
</dbReference>
<dbReference type="Gene3D" id="1.10.10.60">
    <property type="entry name" value="Homeodomain-like"/>
    <property type="match status" value="2"/>
</dbReference>
<dbReference type="PANTHER" id="PTHR42713">
    <property type="entry name" value="HISTIDINE KINASE-RELATED"/>
    <property type="match status" value="1"/>
</dbReference>
<evidence type="ECO:0000313" key="12">
    <source>
        <dbReference type="EMBL" id="MBJ6363230.1"/>
    </source>
</evidence>
<evidence type="ECO:0000259" key="10">
    <source>
        <dbReference type="PROSITE" id="PS01124"/>
    </source>
</evidence>
<keyword evidence="5" id="KW-0805">Transcription regulation</keyword>
<keyword evidence="2" id="KW-0963">Cytoplasm</keyword>
<evidence type="ECO:0000256" key="1">
    <source>
        <dbReference type="ARBA" id="ARBA00004496"/>
    </source>
</evidence>
<dbReference type="Pfam" id="PF00072">
    <property type="entry name" value="Response_reg"/>
    <property type="match status" value="1"/>
</dbReference>
<feature type="coiled-coil region" evidence="9">
    <location>
        <begin position="109"/>
        <end position="136"/>
    </location>
</feature>
<dbReference type="InterPro" id="IPR041522">
    <property type="entry name" value="CdaR_GGDEF"/>
</dbReference>
<protein>
    <submittedName>
        <fullName evidence="12">Response regulator</fullName>
    </submittedName>
</protein>
<dbReference type="PANTHER" id="PTHR42713:SF3">
    <property type="entry name" value="TRANSCRIPTIONAL REGULATORY PROTEIN HPTR"/>
    <property type="match status" value="1"/>
</dbReference>
<dbReference type="GO" id="GO:0043565">
    <property type="term" value="F:sequence-specific DNA binding"/>
    <property type="evidence" value="ECO:0007669"/>
    <property type="project" value="InterPro"/>
</dbReference>
<dbReference type="InterPro" id="IPR018060">
    <property type="entry name" value="HTH_AraC"/>
</dbReference>
<dbReference type="InterPro" id="IPR051552">
    <property type="entry name" value="HptR"/>
</dbReference>
<evidence type="ECO:0000256" key="4">
    <source>
        <dbReference type="ARBA" id="ARBA00023012"/>
    </source>
</evidence>
<proteinExistence type="predicted"/>
<evidence type="ECO:0000313" key="13">
    <source>
        <dbReference type="Proteomes" id="UP000640274"/>
    </source>
</evidence>
<dbReference type="Gene3D" id="3.40.50.2300">
    <property type="match status" value="1"/>
</dbReference>
<evidence type="ECO:0000256" key="7">
    <source>
        <dbReference type="ARBA" id="ARBA00023163"/>
    </source>
</evidence>
<keyword evidence="9" id="KW-0175">Coiled coil</keyword>
<dbReference type="SUPFAM" id="SSF52172">
    <property type="entry name" value="CheY-like"/>
    <property type="match status" value="1"/>
</dbReference>
<feature type="domain" description="Response regulatory" evidence="11">
    <location>
        <begin position="3"/>
        <end position="120"/>
    </location>
</feature>
<evidence type="ECO:0000256" key="3">
    <source>
        <dbReference type="ARBA" id="ARBA00022553"/>
    </source>
</evidence>
<dbReference type="GO" id="GO:0005737">
    <property type="term" value="C:cytoplasm"/>
    <property type="evidence" value="ECO:0007669"/>
    <property type="project" value="UniProtKB-SubCell"/>
</dbReference>
<keyword evidence="6" id="KW-0238">DNA-binding</keyword>